<keyword evidence="2" id="KW-1185">Reference proteome</keyword>
<name>A0A2X0LVU0_9BASI</name>
<reference evidence="1 2" key="1">
    <citation type="submission" date="2016-11" db="EMBL/GenBank/DDBJ databases">
        <authorList>
            <person name="Jaros S."/>
            <person name="Januszkiewicz K."/>
            <person name="Wedrychowicz H."/>
        </authorList>
    </citation>
    <scope>NUCLEOTIDE SEQUENCE [LARGE SCALE GENOMIC DNA]</scope>
</reference>
<sequence>MEGPQGEKVAGILGRSSVAAQRPMVGFGPNVDPAPSRAQWANLERAIRRNHRTISLPSHGDLALA</sequence>
<protein>
    <submittedName>
        <fullName evidence="1">BQ5605_C013g07381 protein</fullName>
    </submittedName>
</protein>
<organism evidence="1 2">
    <name type="scientific">Microbotryum silenes-dioicae</name>
    <dbReference type="NCBI Taxonomy" id="796604"/>
    <lineage>
        <taxon>Eukaryota</taxon>
        <taxon>Fungi</taxon>
        <taxon>Dikarya</taxon>
        <taxon>Basidiomycota</taxon>
        <taxon>Pucciniomycotina</taxon>
        <taxon>Microbotryomycetes</taxon>
        <taxon>Microbotryales</taxon>
        <taxon>Microbotryaceae</taxon>
        <taxon>Microbotryum</taxon>
    </lineage>
</organism>
<proteinExistence type="predicted"/>
<dbReference type="AlphaFoldDB" id="A0A2X0LVU0"/>
<dbReference type="Proteomes" id="UP000249464">
    <property type="component" value="Unassembled WGS sequence"/>
</dbReference>
<evidence type="ECO:0000313" key="1">
    <source>
        <dbReference type="EMBL" id="SGY15488.1"/>
    </source>
</evidence>
<accession>A0A2X0LVU0</accession>
<gene>
    <name evidence="1" type="primary">BQ5605_C013g07381</name>
    <name evidence="1" type="ORF">BQ5605_C013G07381</name>
</gene>
<evidence type="ECO:0000313" key="2">
    <source>
        <dbReference type="Proteomes" id="UP000249464"/>
    </source>
</evidence>
<dbReference type="EMBL" id="FQNC01000013">
    <property type="protein sequence ID" value="SGY15488.1"/>
    <property type="molecule type" value="Genomic_DNA"/>
</dbReference>